<accession>A0A345E0K3</accession>
<keyword evidence="1" id="KW-0472">Membrane</keyword>
<dbReference type="GeneID" id="37282584"/>
<keyword evidence="1" id="KW-0812">Transmembrane</keyword>
<gene>
    <name evidence="2" type="ORF">DU500_04325</name>
</gene>
<dbReference type="EMBL" id="CP031150">
    <property type="protein sequence ID" value="AXG05725.1"/>
    <property type="molecule type" value="Genomic_DNA"/>
</dbReference>
<name>A0A345E0K3_9EURY</name>
<protein>
    <submittedName>
        <fullName evidence="2">Uncharacterized protein</fullName>
    </submittedName>
</protein>
<feature type="transmembrane region" description="Helical" evidence="1">
    <location>
        <begin position="37"/>
        <end position="59"/>
    </location>
</feature>
<sequence>MTSIRERAGWAVLFGLPMGVGIGVATARTAGTGLADPLVVVAGGVAGVGVAAFVFGASLTGSRHPE</sequence>
<dbReference type="Proteomes" id="UP000253273">
    <property type="component" value="Chromosome"/>
</dbReference>
<evidence type="ECO:0000313" key="3">
    <source>
        <dbReference type="Proteomes" id="UP000253273"/>
    </source>
</evidence>
<evidence type="ECO:0000313" key="2">
    <source>
        <dbReference type="EMBL" id="AXG05725.1"/>
    </source>
</evidence>
<proteinExistence type="predicted"/>
<keyword evidence="3" id="KW-1185">Reference proteome</keyword>
<dbReference type="AlphaFoldDB" id="A0A345E0K3"/>
<dbReference type="RefSeq" id="WP_114584874.1">
    <property type="nucleotide sequence ID" value="NZ_CP031150.1"/>
</dbReference>
<dbReference type="KEGG" id="haj:DU500_04325"/>
<dbReference type="OrthoDB" id="351215at2157"/>
<evidence type="ECO:0000256" key="1">
    <source>
        <dbReference type="SAM" id="Phobius"/>
    </source>
</evidence>
<reference evidence="2 3" key="1">
    <citation type="submission" date="2018-07" db="EMBL/GenBank/DDBJ databases">
        <title>Genome sequences of Haloplanus sp. CBA1113.</title>
        <authorList>
            <person name="Kim Y.B."/>
            <person name="Roh S.W."/>
        </authorList>
    </citation>
    <scope>NUCLEOTIDE SEQUENCE [LARGE SCALE GENOMIC DNA]</scope>
    <source>
        <strain evidence="2 3">CBA1113</strain>
    </source>
</reference>
<organism evidence="2 3">
    <name type="scientific">Haloplanus rubicundus</name>
    <dbReference type="NCBI Taxonomy" id="1547898"/>
    <lineage>
        <taxon>Archaea</taxon>
        <taxon>Methanobacteriati</taxon>
        <taxon>Methanobacteriota</taxon>
        <taxon>Stenosarchaea group</taxon>
        <taxon>Halobacteria</taxon>
        <taxon>Halobacteriales</taxon>
        <taxon>Haloferacaceae</taxon>
        <taxon>Haloplanus</taxon>
    </lineage>
</organism>
<keyword evidence="1" id="KW-1133">Transmembrane helix</keyword>